<name>A0ABN3MMN5_9ACTN</name>
<evidence type="ECO:0000256" key="1">
    <source>
        <dbReference type="ARBA" id="ARBA00005187"/>
    </source>
</evidence>
<proteinExistence type="predicted"/>
<dbReference type="SUPFAM" id="SSF52402">
    <property type="entry name" value="Adenine nucleotide alpha hydrolases-like"/>
    <property type="match status" value="1"/>
</dbReference>
<sequence length="630" mass="67557">MYWFVALPDCPSSRGVLEELGGAGVMIAAHASGHPWLVGRLPATWVRIFTAGTVRLAVLGRTAEVGTCVSGATGARGTGTQQGTCAPLLARLARVRDVPDLNELDTLASCFRGSFHLALSAHGRSRVQGTASGLRRLYQARHHGMTVVADRGDVLARLTSASLDTRALAARLIVGEVPAPLDELSCWDGVVAVPNGSAITVDPMGRPRLRPWWQASAAEGPLRRGALAVGEALSAAVDARLRAEKRHGRTPGCDLSGGLDSTSLAFLAAASGPLATLTVQYTDAANDDLVWATRARERLPHQGGPALHLAGSHVPAQYAAAGCAPLLADAPSPLLRGRAVLNTGAAEYTRHGISLHLAGHGGDEVLQATLGYLHGLVRRHPAQAVRHLRGHRSRRRWPLGSTLRALTDSRPYGRWLADEARLLRAPEQASPPFGWGQPIRLAPWASPEAEALVAGLLKEAADRAEPLAPDRGQHHTLHRVRSAAQVYRLMRQELTTPWIALPFLDDKVLEACLAVRPEHRGTPYAYKQVLTTAMRSVVPDELLARTTKGSTDTDFYDGLRAHRSTLADLVDRSELGARGLIDTAALRNALLMPTPHTSVPLEDSLACEHWLLHRAPQPLSTDPSDTEEYA</sequence>
<dbReference type="InterPro" id="IPR051786">
    <property type="entry name" value="ASN_synthetase/amidase"/>
</dbReference>
<evidence type="ECO:0000313" key="6">
    <source>
        <dbReference type="EMBL" id="GAA2504857.1"/>
    </source>
</evidence>
<keyword evidence="3" id="KW-0028">Amino-acid biosynthesis</keyword>
<organism evidence="6 7">
    <name type="scientific">Streptomyces gobitricini</name>
    <dbReference type="NCBI Taxonomy" id="68211"/>
    <lineage>
        <taxon>Bacteria</taxon>
        <taxon>Bacillati</taxon>
        <taxon>Actinomycetota</taxon>
        <taxon>Actinomycetes</taxon>
        <taxon>Kitasatosporales</taxon>
        <taxon>Streptomycetaceae</taxon>
        <taxon>Streptomyces</taxon>
    </lineage>
</organism>
<dbReference type="InterPro" id="IPR014729">
    <property type="entry name" value="Rossmann-like_a/b/a_fold"/>
</dbReference>
<evidence type="ECO:0000313" key="7">
    <source>
        <dbReference type="Proteomes" id="UP001499942"/>
    </source>
</evidence>
<comment type="caution">
    <text evidence="6">The sequence shown here is derived from an EMBL/GenBank/DDBJ whole genome shotgun (WGS) entry which is preliminary data.</text>
</comment>
<dbReference type="EMBL" id="BAAASR010000022">
    <property type="protein sequence ID" value="GAA2504857.1"/>
    <property type="molecule type" value="Genomic_DNA"/>
</dbReference>
<comment type="pathway">
    <text evidence="1">Amino-acid biosynthesis; L-asparagine biosynthesis; L-asparagine from L-aspartate (L-Gln route): step 1/1.</text>
</comment>
<evidence type="ECO:0000256" key="4">
    <source>
        <dbReference type="ARBA" id="ARBA00048741"/>
    </source>
</evidence>
<keyword evidence="3" id="KW-0061">Asparagine biosynthesis</keyword>
<gene>
    <name evidence="6" type="ORF">GCM10010393_41830</name>
</gene>
<feature type="domain" description="Asparagine synthetase" evidence="5">
    <location>
        <begin position="229"/>
        <end position="610"/>
    </location>
</feature>
<comment type="catalytic activity">
    <reaction evidence="4">
        <text>L-aspartate + L-glutamine + ATP + H2O = L-asparagine + L-glutamate + AMP + diphosphate + H(+)</text>
        <dbReference type="Rhea" id="RHEA:12228"/>
        <dbReference type="ChEBI" id="CHEBI:15377"/>
        <dbReference type="ChEBI" id="CHEBI:15378"/>
        <dbReference type="ChEBI" id="CHEBI:29985"/>
        <dbReference type="ChEBI" id="CHEBI:29991"/>
        <dbReference type="ChEBI" id="CHEBI:30616"/>
        <dbReference type="ChEBI" id="CHEBI:33019"/>
        <dbReference type="ChEBI" id="CHEBI:58048"/>
        <dbReference type="ChEBI" id="CHEBI:58359"/>
        <dbReference type="ChEBI" id="CHEBI:456215"/>
        <dbReference type="EC" id="6.3.5.4"/>
    </reaction>
</comment>
<reference evidence="6 7" key="1">
    <citation type="journal article" date="2019" name="Int. J. Syst. Evol. Microbiol.">
        <title>The Global Catalogue of Microorganisms (GCM) 10K type strain sequencing project: providing services to taxonomists for standard genome sequencing and annotation.</title>
        <authorList>
            <consortium name="The Broad Institute Genomics Platform"/>
            <consortium name="The Broad Institute Genome Sequencing Center for Infectious Disease"/>
            <person name="Wu L."/>
            <person name="Ma J."/>
        </authorList>
    </citation>
    <scope>NUCLEOTIDE SEQUENCE [LARGE SCALE GENOMIC DNA]</scope>
    <source>
        <strain evidence="6 7">JCM 5062</strain>
    </source>
</reference>
<dbReference type="EC" id="6.3.5.4" evidence="2"/>
<dbReference type="PANTHER" id="PTHR43284">
    <property type="entry name" value="ASPARAGINE SYNTHETASE (GLUTAMINE-HYDROLYZING)"/>
    <property type="match status" value="1"/>
</dbReference>
<protein>
    <recommendedName>
        <fullName evidence="2">asparagine synthase (glutamine-hydrolyzing)</fullName>
        <ecNumber evidence="2">6.3.5.4</ecNumber>
    </recommendedName>
</protein>
<dbReference type="Proteomes" id="UP001499942">
    <property type="component" value="Unassembled WGS sequence"/>
</dbReference>
<keyword evidence="7" id="KW-1185">Reference proteome</keyword>
<evidence type="ECO:0000256" key="2">
    <source>
        <dbReference type="ARBA" id="ARBA00012737"/>
    </source>
</evidence>
<accession>A0ABN3MMN5</accession>
<evidence type="ECO:0000259" key="5">
    <source>
        <dbReference type="Pfam" id="PF00733"/>
    </source>
</evidence>
<dbReference type="Pfam" id="PF00733">
    <property type="entry name" value="Asn_synthase"/>
    <property type="match status" value="1"/>
</dbReference>
<dbReference type="InterPro" id="IPR001962">
    <property type="entry name" value="Asn_synthase"/>
</dbReference>
<dbReference type="PANTHER" id="PTHR43284:SF1">
    <property type="entry name" value="ASPARAGINE SYNTHETASE"/>
    <property type="match status" value="1"/>
</dbReference>
<evidence type="ECO:0000256" key="3">
    <source>
        <dbReference type="ARBA" id="ARBA00022888"/>
    </source>
</evidence>
<dbReference type="Gene3D" id="3.40.50.620">
    <property type="entry name" value="HUPs"/>
    <property type="match status" value="1"/>
</dbReference>